<dbReference type="AlphaFoldDB" id="A0A9Q1F5A4"/>
<dbReference type="PANTHER" id="PTHR37859:SF1">
    <property type="entry name" value="SMALL INTEGRAL MEMBRANE PROTEIN 3"/>
    <property type="match status" value="1"/>
</dbReference>
<feature type="transmembrane region" description="Helical" evidence="1">
    <location>
        <begin position="40"/>
        <end position="68"/>
    </location>
</feature>
<dbReference type="Pfam" id="PF17307">
    <property type="entry name" value="Smim3"/>
    <property type="match status" value="1"/>
</dbReference>
<evidence type="ECO:0000313" key="3">
    <source>
        <dbReference type="Proteomes" id="UP001152622"/>
    </source>
</evidence>
<reference evidence="2" key="1">
    <citation type="journal article" date="2023" name="Science">
        <title>Genome structures resolve the early diversification of teleost fishes.</title>
        <authorList>
            <person name="Parey E."/>
            <person name="Louis A."/>
            <person name="Montfort J."/>
            <person name="Bouchez O."/>
            <person name="Roques C."/>
            <person name="Iampietro C."/>
            <person name="Lluch J."/>
            <person name="Castinel A."/>
            <person name="Donnadieu C."/>
            <person name="Desvignes T."/>
            <person name="Floi Bucao C."/>
            <person name="Jouanno E."/>
            <person name="Wen M."/>
            <person name="Mejri S."/>
            <person name="Dirks R."/>
            <person name="Jansen H."/>
            <person name="Henkel C."/>
            <person name="Chen W.J."/>
            <person name="Zahm M."/>
            <person name="Cabau C."/>
            <person name="Klopp C."/>
            <person name="Thompson A.W."/>
            <person name="Robinson-Rechavi M."/>
            <person name="Braasch I."/>
            <person name="Lecointre G."/>
            <person name="Bobe J."/>
            <person name="Postlethwait J.H."/>
            <person name="Berthelot C."/>
            <person name="Roest Crollius H."/>
            <person name="Guiguen Y."/>
        </authorList>
    </citation>
    <scope>NUCLEOTIDE SEQUENCE</scope>
    <source>
        <strain evidence="2">WJC10195</strain>
    </source>
</reference>
<accession>A0A9Q1F5A4</accession>
<gene>
    <name evidence="2" type="ORF">SKAU_G00228340</name>
</gene>
<dbReference type="Proteomes" id="UP001152622">
    <property type="component" value="Chromosome 8"/>
</dbReference>
<keyword evidence="1" id="KW-1133">Transmembrane helix</keyword>
<proteinExistence type="predicted"/>
<comment type="caution">
    <text evidence="2">The sequence shown here is derived from an EMBL/GenBank/DDBJ whole genome shotgun (WGS) entry which is preliminary data.</text>
</comment>
<dbReference type="PANTHER" id="PTHR37859">
    <property type="entry name" value="SMALL INTEGRAL MEMBRANE PROTEIN 3"/>
    <property type="match status" value="1"/>
</dbReference>
<evidence type="ECO:0000256" key="1">
    <source>
        <dbReference type="SAM" id="Phobius"/>
    </source>
</evidence>
<dbReference type="InterPro" id="IPR035275">
    <property type="entry name" value="Smim3"/>
</dbReference>
<keyword evidence="1" id="KW-0472">Membrane</keyword>
<sequence length="80" mass="8505">MVLIHICLPSEPIAAVTASLQMGGVLSSIDTSPPKHVLEIWVILLVILATVVVMTTLLAGPAMALILYRVQTSPGRQQNC</sequence>
<keyword evidence="1" id="KW-0812">Transmembrane</keyword>
<keyword evidence="3" id="KW-1185">Reference proteome</keyword>
<name>A0A9Q1F5A4_SYNKA</name>
<organism evidence="2 3">
    <name type="scientific">Synaphobranchus kaupii</name>
    <name type="common">Kaup's arrowtooth eel</name>
    <dbReference type="NCBI Taxonomy" id="118154"/>
    <lineage>
        <taxon>Eukaryota</taxon>
        <taxon>Metazoa</taxon>
        <taxon>Chordata</taxon>
        <taxon>Craniata</taxon>
        <taxon>Vertebrata</taxon>
        <taxon>Euteleostomi</taxon>
        <taxon>Actinopterygii</taxon>
        <taxon>Neopterygii</taxon>
        <taxon>Teleostei</taxon>
        <taxon>Anguilliformes</taxon>
        <taxon>Synaphobranchidae</taxon>
        <taxon>Synaphobranchus</taxon>
    </lineage>
</organism>
<evidence type="ECO:0000313" key="2">
    <source>
        <dbReference type="EMBL" id="KAJ8351358.1"/>
    </source>
</evidence>
<dbReference type="EMBL" id="JAINUF010000008">
    <property type="protein sequence ID" value="KAJ8351358.1"/>
    <property type="molecule type" value="Genomic_DNA"/>
</dbReference>
<protein>
    <submittedName>
        <fullName evidence="2">Uncharacterized protein</fullName>
    </submittedName>
</protein>